<dbReference type="Proteomes" id="UP000562929">
    <property type="component" value="Unassembled WGS sequence"/>
</dbReference>
<feature type="region of interest" description="Disordered" evidence="1">
    <location>
        <begin position="73"/>
        <end position="115"/>
    </location>
</feature>
<dbReference type="EMBL" id="JAACLJ010000001">
    <property type="protein sequence ID" value="KAF4595565.1"/>
    <property type="molecule type" value="Genomic_DNA"/>
</dbReference>
<proteinExistence type="predicted"/>
<dbReference type="AlphaFoldDB" id="A0A8H4QDI2"/>
<accession>A0A8H4QDI2</accession>
<organism evidence="2 3">
    <name type="scientific">Ophiocordyceps camponoti-floridani</name>
    <dbReference type="NCBI Taxonomy" id="2030778"/>
    <lineage>
        <taxon>Eukaryota</taxon>
        <taxon>Fungi</taxon>
        <taxon>Dikarya</taxon>
        <taxon>Ascomycota</taxon>
        <taxon>Pezizomycotina</taxon>
        <taxon>Sordariomycetes</taxon>
        <taxon>Hypocreomycetidae</taxon>
        <taxon>Hypocreales</taxon>
        <taxon>Ophiocordycipitaceae</taxon>
        <taxon>Ophiocordyceps</taxon>
    </lineage>
</organism>
<gene>
    <name evidence="2" type="ORF">GQ602_001178</name>
</gene>
<sequence length="115" mass="11820">MGDAVDDGPFLDGRPVKRVKVDDELAPDLWTGSALTSPFYHHGLSALSMPAAAAATAAAAAAAADDDVVDHVPRPMPWAGTEVDAWPIPGPAPVQPLASQSSPLQSASSGERSFF</sequence>
<keyword evidence="3" id="KW-1185">Reference proteome</keyword>
<reference evidence="2 3" key="1">
    <citation type="journal article" date="2020" name="G3 (Bethesda)">
        <title>Genetic Underpinnings of Host Manipulation by Ophiocordyceps as Revealed by Comparative Transcriptomics.</title>
        <authorList>
            <person name="Will I."/>
            <person name="Das B."/>
            <person name="Trinh T."/>
            <person name="Brachmann A."/>
            <person name="Ohm R.A."/>
            <person name="de Bekker C."/>
        </authorList>
    </citation>
    <scope>NUCLEOTIDE SEQUENCE [LARGE SCALE GENOMIC DNA]</scope>
    <source>
        <strain evidence="2 3">EC05</strain>
    </source>
</reference>
<evidence type="ECO:0000313" key="2">
    <source>
        <dbReference type="EMBL" id="KAF4595565.1"/>
    </source>
</evidence>
<evidence type="ECO:0000256" key="1">
    <source>
        <dbReference type="SAM" id="MobiDB-lite"/>
    </source>
</evidence>
<feature type="compositionally biased region" description="Low complexity" evidence="1">
    <location>
        <begin position="95"/>
        <end position="109"/>
    </location>
</feature>
<protein>
    <submittedName>
        <fullName evidence="2">Uncharacterized protein</fullName>
    </submittedName>
</protein>
<comment type="caution">
    <text evidence="2">The sequence shown here is derived from an EMBL/GenBank/DDBJ whole genome shotgun (WGS) entry which is preliminary data.</text>
</comment>
<evidence type="ECO:0000313" key="3">
    <source>
        <dbReference type="Proteomes" id="UP000562929"/>
    </source>
</evidence>
<name>A0A8H4QDI2_9HYPO</name>